<organism evidence="1 2">
    <name type="scientific">Panagrolaimus davidi</name>
    <dbReference type="NCBI Taxonomy" id="227884"/>
    <lineage>
        <taxon>Eukaryota</taxon>
        <taxon>Metazoa</taxon>
        <taxon>Ecdysozoa</taxon>
        <taxon>Nematoda</taxon>
        <taxon>Chromadorea</taxon>
        <taxon>Rhabditida</taxon>
        <taxon>Tylenchina</taxon>
        <taxon>Panagrolaimomorpha</taxon>
        <taxon>Panagrolaimoidea</taxon>
        <taxon>Panagrolaimidae</taxon>
        <taxon>Panagrolaimus</taxon>
    </lineage>
</organism>
<name>A0A914P7Q7_9BILA</name>
<evidence type="ECO:0000313" key="1">
    <source>
        <dbReference type="Proteomes" id="UP000887578"/>
    </source>
</evidence>
<dbReference type="WBParaSite" id="PDA_v2.g14034.t1">
    <property type="protein sequence ID" value="PDA_v2.g14034.t1"/>
    <property type="gene ID" value="PDA_v2.g14034"/>
</dbReference>
<keyword evidence="1" id="KW-1185">Reference proteome</keyword>
<accession>A0A914P7Q7</accession>
<sequence>MWTYFSSNCIKKWIIGSKNCPACRTKALESDIIKLFIEENMDNNDVAETQIDESYIEIRYPDYWHRKMNKCKCELLQCMKNIGDLEYRYLEDFKINIRSYKRWTDGRITEILLDGYLITIFQSTKLEILRQKTNEKSIVTPDGKRYEYFNVPNSSQHDIKIIFNSKQGIHRFANGIQEPLTEPNIVRSNVDSVKQDENYIKFCFLGFCVKRNLKKGKNGKVVIHHFTENPNKSLKITICPEHQIFHVDHFLGNKIIRCTNSGILCEHLQN</sequence>
<dbReference type="AlphaFoldDB" id="A0A914P7Q7"/>
<dbReference type="Gene3D" id="3.30.40.10">
    <property type="entry name" value="Zinc/RING finger domain, C3HC4 (zinc finger)"/>
    <property type="match status" value="1"/>
</dbReference>
<protein>
    <submittedName>
        <fullName evidence="2">Uncharacterized protein</fullName>
    </submittedName>
</protein>
<dbReference type="Proteomes" id="UP000887578">
    <property type="component" value="Unplaced"/>
</dbReference>
<reference evidence="2" key="1">
    <citation type="submission" date="2022-11" db="UniProtKB">
        <authorList>
            <consortium name="WormBaseParasite"/>
        </authorList>
    </citation>
    <scope>IDENTIFICATION</scope>
</reference>
<evidence type="ECO:0000313" key="2">
    <source>
        <dbReference type="WBParaSite" id="PDA_v2.g14034.t1"/>
    </source>
</evidence>
<dbReference type="InterPro" id="IPR013083">
    <property type="entry name" value="Znf_RING/FYVE/PHD"/>
</dbReference>
<dbReference type="SUPFAM" id="SSF57850">
    <property type="entry name" value="RING/U-box"/>
    <property type="match status" value="1"/>
</dbReference>
<proteinExistence type="predicted"/>